<proteinExistence type="inferred from homology"/>
<dbReference type="Proteomes" id="UP000219374">
    <property type="component" value="Unassembled WGS sequence"/>
</dbReference>
<evidence type="ECO:0000256" key="2">
    <source>
        <dbReference type="ARBA" id="ARBA00005722"/>
    </source>
</evidence>
<feature type="chain" id="PRO_5012222462" evidence="6">
    <location>
        <begin position="23"/>
        <end position="263"/>
    </location>
</feature>
<protein>
    <submittedName>
        <fullName evidence="7">Outer membrane protein</fullName>
    </submittedName>
</protein>
<accession>A0A286CYX1</accession>
<keyword evidence="5" id="KW-0998">Cell outer membrane</keyword>
<comment type="subcellular location">
    <subcellularLocation>
        <location evidence="1">Cell outer membrane</location>
    </subcellularLocation>
</comment>
<evidence type="ECO:0000256" key="6">
    <source>
        <dbReference type="SAM" id="SignalP"/>
    </source>
</evidence>
<name>A0A286CYX1_9GAMM</name>
<dbReference type="RefSeq" id="WP_202926353.1">
    <property type="nucleotide sequence ID" value="NZ_OCND01000001.1"/>
</dbReference>
<keyword evidence="3 6" id="KW-0732">Signal</keyword>
<reference evidence="7 8" key="1">
    <citation type="submission" date="2017-09" db="EMBL/GenBank/DDBJ databases">
        <authorList>
            <person name="Ehlers B."/>
            <person name="Leendertz F.H."/>
        </authorList>
    </citation>
    <scope>NUCLEOTIDE SEQUENCE [LARGE SCALE GENOMIC DNA]</scope>
    <source>
        <strain evidence="7 8">CGMCC 1.10978</strain>
    </source>
</reference>
<feature type="signal peptide" evidence="6">
    <location>
        <begin position="1"/>
        <end position="22"/>
    </location>
</feature>
<dbReference type="PANTHER" id="PTHR38776:SF1">
    <property type="entry name" value="MLTA-INTERACTING PROTEIN-RELATED"/>
    <property type="match status" value="1"/>
</dbReference>
<sequence length="263" mass="28055">MNMTARTLAKLALLALPATALGQESSAPSGKWSVGVGAAVIDSPYAGEESRVRPFPLISYEGERVFLRGISGGVHLYESGGFTFDAILSARLYGFDISDLGHAELVANGVDPSLLSDRDDGMDAGFRATFASTWGAISLEGVHDISDASGGYEISLDYRYTWLFDRTALTANAGASWMSSDLAGYYFGILDEEIARGVAGYSPGSAVIPRIGLTLMHPIGASKWQLLGSVEYQLLPSELSDSPLLEPDRDGFGRVVLGLSRRF</sequence>
<evidence type="ECO:0000313" key="8">
    <source>
        <dbReference type="Proteomes" id="UP000219374"/>
    </source>
</evidence>
<dbReference type="EMBL" id="OCND01000001">
    <property type="protein sequence ID" value="SOD51598.1"/>
    <property type="molecule type" value="Genomic_DNA"/>
</dbReference>
<dbReference type="Pfam" id="PF06629">
    <property type="entry name" value="MipA"/>
    <property type="match status" value="1"/>
</dbReference>
<dbReference type="InterPro" id="IPR010583">
    <property type="entry name" value="MipA"/>
</dbReference>
<dbReference type="PANTHER" id="PTHR38776">
    <property type="entry name" value="MLTA-INTERACTING PROTEIN-RELATED"/>
    <property type="match status" value="1"/>
</dbReference>
<dbReference type="GO" id="GO:0009252">
    <property type="term" value="P:peptidoglycan biosynthetic process"/>
    <property type="evidence" value="ECO:0007669"/>
    <property type="project" value="TreeGrafter"/>
</dbReference>
<evidence type="ECO:0000256" key="3">
    <source>
        <dbReference type="ARBA" id="ARBA00022729"/>
    </source>
</evidence>
<organism evidence="7 8">
    <name type="scientific">Pseudoxanthomonas wuyuanensis</name>
    <dbReference type="NCBI Taxonomy" id="1073196"/>
    <lineage>
        <taxon>Bacteria</taxon>
        <taxon>Pseudomonadati</taxon>
        <taxon>Pseudomonadota</taxon>
        <taxon>Gammaproteobacteria</taxon>
        <taxon>Lysobacterales</taxon>
        <taxon>Lysobacteraceae</taxon>
        <taxon>Pseudoxanthomonas</taxon>
    </lineage>
</organism>
<evidence type="ECO:0000313" key="7">
    <source>
        <dbReference type="EMBL" id="SOD51598.1"/>
    </source>
</evidence>
<keyword evidence="4" id="KW-0472">Membrane</keyword>
<evidence type="ECO:0000256" key="5">
    <source>
        <dbReference type="ARBA" id="ARBA00023237"/>
    </source>
</evidence>
<dbReference type="AlphaFoldDB" id="A0A286CYX1"/>
<comment type="similarity">
    <text evidence="2">Belongs to the MipA/OmpV family.</text>
</comment>
<keyword evidence="8" id="KW-1185">Reference proteome</keyword>
<dbReference type="GO" id="GO:0009279">
    <property type="term" value="C:cell outer membrane"/>
    <property type="evidence" value="ECO:0007669"/>
    <property type="project" value="UniProtKB-SubCell"/>
</dbReference>
<evidence type="ECO:0000256" key="1">
    <source>
        <dbReference type="ARBA" id="ARBA00004442"/>
    </source>
</evidence>
<evidence type="ECO:0000256" key="4">
    <source>
        <dbReference type="ARBA" id="ARBA00023136"/>
    </source>
</evidence>
<gene>
    <name evidence="7" type="ORF">SAMN06296416_101724</name>
</gene>